<sequence length="114" mass="12780">MKVKITLDNHVRYATLADNPAAQSLFARLPLSLPLKDYAATEKVAYPNFKLNTNRAPARYRGRPGDITYYAPWGNLALFYQRGPEAAGLIYLGRFDSDYQPLLNAGHIKIEAAH</sequence>
<dbReference type="InterPro" id="IPR029000">
    <property type="entry name" value="Cyclophilin-like_dom_sf"/>
</dbReference>
<comment type="caution">
    <text evidence="2">The sequence shown here is derived from an EMBL/GenBank/DDBJ whole genome shotgun (WGS) entry which is preliminary data.</text>
</comment>
<name>A0A0A3AL93_9PAST</name>
<dbReference type="Pfam" id="PF18050">
    <property type="entry name" value="Cyclophil_like2"/>
    <property type="match status" value="1"/>
</dbReference>
<proteinExistence type="predicted"/>
<dbReference type="STRING" id="505317.OA57_08080"/>
<organism evidence="2 3">
    <name type="scientific">Chelonobacter oris</name>
    <dbReference type="NCBI Taxonomy" id="505317"/>
    <lineage>
        <taxon>Bacteria</taxon>
        <taxon>Pseudomonadati</taxon>
        <taxon>Pseudomonadota</taxon>
        <taxon>Gammaproteobacteria</taxon>
        <taxon>Pasteurellales</taxon>
        <taxon>Pasteurellaceae</taxon>
        <taxon>Chelonobacter</taxon>
    </lineage>
</organism>
<accession>A0A0A3AL93</accession>
<dbReference type="EMBL" id="JSUM01000013">
    <property type="protein sequence ID" value="KGQ70143.1"/>
    <property type="molecule type" value="Genomic_DNA"/>
</dbReference>
<dbReference type="Gene3D" id="2.40.100.20">
    <property type="match status" value="1"/>
</dbReference>
<feature type="domain" description="Cyclophilin-like" evidence="1">
    <location>
        <begin position="5"/>
        <end position="100"/>
    </location>
</feature>
<dbReference type="Proteomes" id="UP000030380">
    <property type="component" value="Unassembled WGS sequence"/>
</dbReference>
<dbReference type="SUPFAM" id="SSF50891">
    <property type="entry name" value="Cyclophilin-like"/>
    <property type="match status" value="1"/>
</dbReference>
<keyword evidence="3" id="KW-1185">Reference proteome</keyword>
<evidence type="ECO:0000259" key="1">
    <source>
        <dbReference type="Pfam" id="PF18050"/>
    </source>
</evidence>
<dbReference type="InterPro" id="IPR041183">
    <property type="entry name" value="Cyclophilin-like"/>
</dbReference>
<reference evidence="2 3" key="1">
    <citation type="submission" date="2014-11" db="EMBL/GenBank/DDBJ databases">
        <title>Draft genome sequence of Chelonobacter oris 1662T, associated with respiratory disease in Hermann's Tortoises.</title>
        <authorList>
            <person name="Kudirkiene E."/>
            <person name="Hansen M.J."/>
            <person name="Bojesen A.M."/>
        </authorList>
    </citation>
    <scope>NUCLEOTIDE SEQUENCE [LARGE SCALE GENOMIC DNA]</scope>
    <source>
        <strain evidence="2 3">1662</strain>
    </source>
</reference>
<evidence type="ECO:0000313" key="3">
    <source>
        <dbReference type="Proteomes" id="UP000030380"/>
    </source>
</evidence>
<dbReference type="OrthoDB" id="5298378at2"/>
<gene>
    <name evidence="2" type="ORF">OA57_08080</name>
</gene>
<protein>
    <recommendedName>
        <fullName evidence="1">Cyclophilin-like domain-containing protein</fullName>
    </recommendedName>
</protein>
<evidence type="ECO:0000313" key="2">
    <source>
        <dbReference type="EMBL" id="KGQ70143.1"/>
    </source>
</evidence>
<dbReference type="AlphaFoldDB" id="A0A0A3AL93"/>